<accession>A0A2S6Z5W6</accession>
<comment type="caution">
    <text evidence="1">The sequence shown here is derived from an EMBL/GenBank/DDBJ whole genome shotgun (WGS) entry which is preliminary data.</text>
</comment>
<gene>
    <name evidence="1" type="ORF">XaplCFBP3122_07510</name>
</gene>
<dbReference type="Proteomes" id="UP000238270">
    <property type="component" value="Unassembled WGS sequence"/>
</dbReference>
<sequence length="77" mass="8719">MALILYQRDDCQLCDQAVEVLAQARAGEFSSVFIDGDTALESAYGERVPVVRDADGRELGWPFDSRRLRQWLDAVTR</sequence>
<dbReference type="SUPFAM" id="SSF52833">
    <property type="entry name" value="Thioredoxin-like"/>
    <property type="match status" value="1"/>
</dbReference>
<proteinExistence type="predicted"/>
<dbReference type="Pfam" id="PF05768">
    <property type="entry name" value="Glrx-like"/>
    <property type="match status" value="1"/>
</dbReference>
<dbReference type="AlphaFoldDB" id="A0A2S6Z5W6"/>
<name>A0A2S6Z5W6_9XANT</name>
<evidence type="ECO:0000313" key="1">
    <source>
        <dbReference type="EMBL" id="PPT76880.1"/>
    </source>
</evidence>
<evidence type="ECO:0000313" key="2">
    <source>
        <dbReference type="Proteomes" id="UP000238270"/>
    </source>
</evidence>
<dbReference type="EMBL" id="MIGV01000006">
    <property type="protein sequence ID" value="PPT76880.1"/>
    <property type="molecule type" value="Genomic_DNA"/>
</dbReference>
<dbReference type="InterPro" id="IPR008554">
    <property type="entry name" value="Glutaredoxin-like"/>
</dbReference>
<dbReference type="Gene3D" id="3.40.30.10">
    <property type="entry name" value="Glutaredoxin"/>
    <property type="match status" value="1"/>
</dbReference>
<protein>
    <submittedName>
        <fullName evidence="1">NrdH-redoxin</fullName>
    </submittedName>
</protein>
<dbReference type="RefSeq" id="WP_104597559.1">
    <property type="nucleotide sequence ID" value="NZ_MIGV01000006.1"/>
</dbReference>
<organism evidence="1 2">
    <name type="scientific">Xanthomonas arboricola pv. populi</name>
    <dbReference type="NCBI Taxonomy" id="487823"/>
    <lineage>
        <taxon>Bacteria</taxon>
        <taxon>Pseudomonadati</taxon>
        <taxon>Pseudomonadota</taxon>
        <taxon>Gammaproteobacteria</taxon>
        <taxon>Lysobacterales</taxon>
        <taxon>Lysobacteraceae</taxon>
        <taxon>Xanthomonas</taxon>
    </lineage>
</organism>
<reference evidence="1 2" key="1">
    <citation type="submission" date="2016-08" db="EMBL/GenBank/DDBJ databases">
        <title>Evolution of the type three secretion system and type three effector repertoires in Xanthomonas.</title>
        <authorList>
            <person name="Merda D."/>
            <person name="Briand M."/>
            <person name="Bosis E."/>
            <person name="Rousseau C."/>
            <person name="Portier P."/>
            <person name="Jacques M.-A."/>
            <person name="Fischer-Le Saux M."/>
        </authorList>
    </citation>
    <scope>NUCLEOTIDE SEQUENCE [LARGE SCALE GENOMIC DNA]</scope>
    <source>
        <strain evidence="1 2">CFBP 3122</strain>
    </source>
</reference>
<dbReference type="InterPro" id="IPR036249">
    <property type="entry name" value="Thioredoxin-like_sf"/>
</dbReference>